<dbReference type="RefSeq" id="WP_318787267.1">
    <property type="nucleotide sequence ID" value="NZ_JADBEK010000001.1"/>
</dbReference>
<organism evidence="5 6">
    <name type="scientific">Nonomuraea angiospora</name>
    <dbReference type="NCBI Taxonomy" id="46172"/>
    <lineage>
        <taxon>Bacteria</taxon>
        <taxon>Bacillati</taxon>
        <taxon>Actinomycetota</taxon>
        <taxon>Actinomycetes</taxon>
        <taxon>Streptosporangiales</taxon>
        <taxon>Streptosporangiaceae</taxon>
        <taxon>Nonomuraea</taxon>
    </lineage>
</organism>
<evidence type="ECO:0000313" key="5">
    <source>
        <dbReference type="EMBL" id="MBE1589692.1"/>
    </source>
</evidence>
<sequence>MHTLDDVYRFEPVPPRPVGMGHAARVIGTQANLWTEVAENRGRVDYQAFPWVVAFTDVAWSDLPAPDVAWSDLPAPNERDFDDFEHWMNAAHYARLDALDVAHRPPDGPRPWQQRPGIPGRPQNKPLRTWRMA</sequence>
<dbReference type="Pfam" id="PF00728">
    <property type="entry name" value="Glyco_hydro_20"/>
    <property type="match status" value="1"/>
</dbReference>
<dbReference type="InterPro" id="IPR015883">
    <property type="entry name" value="Glyco_hydro_20_cat"/>
</dbReference>
<name>A0ABR9MB14_9ACTN</name>
<dbReference type="Gene3D" id="3.20.20.80">
    <property type="entry name" value="Glycosidases"/>
    <property type="match status" value="1"/>
</dbReference>
<accession>A0ABR9MB14</accession>
<feature type="region of interest" description="Disordered" evidence="3">
    <location>
        <begin position="103"/>
        <end position="133"/>
    </location>
</feature>
<dbReference type="SUPFAM" id="SSF51445">
    <property type="entry name" value="(Trans)glycosidases"/>
    <property type="match status" value="1"/>
</dbReference>
<keyword evidence="6" id="KW-1185">Reference proteome</keyword>
<feature type="domain" description="Glycoside hydrolase family 20 catalytic" evidence="4">
    <location>
        <begin position="2"/>
        <end position="62"/>
    </location>
</feature>
<comment type="caution">
    <text evidence="5">The sequence shown here is derived from an EMBL/GenBank/DDBJ whole genome shotgun (WGS) entry which is preliminary data.</text>
</comment>
<dbReference type="EMBL" id="JADBEK010000001">
    <property type="protein sequence ID" value="MBE1589692.1"/>
    <property type="molecule type" value="Genomic_DNA"/>
</dbReference>
<evidence type="ECO:0000256" key="1">
    <source>
        <dbReference type="ARBA" id="ARBA00006285"/>
    </source>
</evidence>
<evidence type="ECO:0000259" key="4">
    <source>
        <dbReference type="Pfam" id="PF00728"/>
    </source>
</evidence>
<dbReference type="InterPro" id="IPR017853">
    <property type="entry name" value="GH"/>
</dbReference>
<gene>
    <name evidence="5" type="ORF">H4W80_007950</name>
</gene>
<dbReference type="Proteomes" id="UP000633509">
    <property type="component" value="Unassembled WGS sequence"/>
</dbReference>
<proteinExistence type="inferred from homology"/>
<evidence type="ECO:0000256" key="3">
    <source>
        <dbReference type="SAM" id="MobiDB-lite"/>
    </source>
</evidence>
<evidence type="ECO:0000313" key="6">
    <source>
        <dbReference type="Proteomes" id="UP000633509"/>
    </source>
</evidence>
<protein>
    <recommendedName>
        <fullName evidence="4">Glycoside hydrolase family 20 catalytic domain-containing protein</fullName>
    </recommendedName>
</protein>
<keyword evidence="2" id="KW-0378">Hydrolase</keyword>
<evidence type="ECO:0000256" key="2">
    <source>
        <dbReference type="ARBA" id="ARBA00022801"/>
    </source>
</evidence>
<reference evidence="5 6" key="1">
    <citation type="submission" date="2020-10" db="EMBL/GenBank/DDBJ databases">
        <title>Sequencing the genomes of 1000 actinobacteria strains.</title>
        <authorList>
            <person name="Klenk H.-P."/>
        </authorList>
    </citation>
    <scope>NUCLEOTIDE SEQUENCE [LARGE SCALE GENOMIC DNA]</scope>
    <source>
        <strain evidence="5 6">DSM 43173</strain>
    </source>
</reference>
<comment type="similarity">
    <text evidence="1">Belongs to the glycosyl hydrolase 20 family.</text>
</comment>